<comment type="catalytic activity">
    <reaction evidence="3">
        <text>2 a mycocerosyl-[mycocerosic acid synthase] + a phthiodiolone = a dimycocerosyl phthiodiolone + 2 holo-[mycocerosic acid synthase].</text>
        <dbReference type="EC" id="2.3.1.282"/>
    </reaction>
</comment>
<dbReference type="Pfam" id="PF16911">
    <property type="entry name" value="PapA_C"/>
    <property type="match status" value="1"/>
</dbReference>
<evidence type="ECO:0000256" key="6">
    <source>
        <dbReference type="ARBA" id="ARBA00013449"/>
    </source>
</evidence>
<dbReference type="RefSeq" id="WP_087463304.1">
    <property type="nucleotide sequence ID" value="NZ_CP021425.1"/>
</dbReference>
<sequence>MSSDFCSDEGLIRELSHGEAVFAKLGVGVVSRCVLYGELPIQVLRKAFKMIVSRDPLLSSEVVSINDTLFFKKPDKVTLPIEEIKDRTKTELRDAFLEEKVNQKLDINEGVLKVYVIYEAAKDSKQGVARMDIVTVISHAVADALSCIRMYKAFFDLCKALMCNEHKIIDYYQTTRLNDLPYIEKLLPERGDKSVDEIVTARKDKLALFRNEYRACELTNEAGPPRIRILTHRFSKGATTRILDIARSNQITVNSLLCASFLLASHEILGGDEKFRDPSAKCRYLYRTVVDLRRRVKADLSNHGTLTGASSFLNSYELGEDVNIIDLAKLVDLHTKKKIEDMVYKENHMSAKEIAALPDLPLTFHFSNLGNIDLPSDYDGFKLQEVFVIPAPQHFKTIPIMVLTFDGRLQFKVHYTENFISPYFINRFVMATVDILQQAFVYRKSGIRADLSQRVVKRFEHRGWLFKFLRFRFGSP</sequence>
<dbReference type="Gene3D" id="3.30.559.10">
    <property type="entry name" value="Chloramphenicol acetyltransferase-like domain"/>
    <property type="match status" value="1"/>
</dbReference>
<evidence type="ECO:0000256" key="8">
    <source>
        <dbReference type="ARBA" id="ARBA00023315"/>
    </source>
</evidence>
<dbReference type="InterPro" id="IPR031641">
    <property type="entry name" value="PapA_C"/>
</dbReference>
<feature type="domain" description="Phthiocerol/phthiodiolone dimycocerosyl transferase C-terminal" evidence="12">
    <location>
        <begin position="226"/>
        <end position="413"/>
    </location>
</feature>
<evidence type="ECO:0000313" key="13">
    <source>
        <dbReference type="EMBL" id="ARU58540.1"/>
    </source>
</evidence>
<gene>
    <name evidence="13" type="ORF">OLMES_4544</name>
</gene>
<organism evidence="13 14">
    <name type="scientific">Oleiphilus messinensis</name>
    <dbReference type="NCBI Taxonomy" id="141451"/>
    <lineage>
        <taxon>Bacteria</taxon>
        <taxon>Pseudomonadati</taxon>
        <taxon>Pseudomonadota</taxon>
        <taxon>Gammaproteobacteria</taxon>
        <taxon>Oceanospirillales</taxon>
        <taxon>Oleiphilaceae</taxon>
        <taxon>Oleiphilus</taxon>
    </lineage>
</organism>
<name>A0A1Y0IE36_9GAMM</name>
<dbReference type="PANTHER" id="PTHR28037:SF1">
    <property type="entry name" value="ALCOHOL O-ACETYLTRANSFERASE 1-RELATED"/>
    <property type="match status" value="1"/>
</dbReference>
<evidence type="ECO:0000256" key="10">
    <source>
        <dbReference type="ARBA" id="ARBA00032317"/>
    </source>
</evidence>
<evidence type="ECO:0000256" key="5">
    <source>
        <dbReference type="ARBA" id="ARBA00012866"/>
    </source>
</evidence>
<evidence type="ECO:0000313" key="14">
    <source>
        <dbReference type="Proteomes" id="UP000196027"/>
    </source>
</evidence>
<dbReference type="EC" id="2.3.1.282" evidence="5"/>
<evidence type="ECO:0000256" key="7">
    <source>
        <dbReference type="ARBA" id="ARBA00022679"/>
    </source>
</evidence>
<evidence type="ECO:0000256" key="2">
    <source>
        <dbReference type="ARBA" id="ARBA00000625"/>
    </source>
</evidence>
<evidence type="ECO:0000256" key="1">
    <source>
        <dbReference type="ARBA" id="ARBA00000026"/>
    </source>
</evidence>
<keyword evidence="8" id="KW-0012">Acyltransferase</keyword>
<comment type="similarity">
    <text evidence="4">Belongs to the acyltransferase PapA5 family.</text>
</comment>
<dbReference type="KEGG" id="ome:OLMES_4544"/>
<dbReference type="PANTHER" id="PTHR28037">
    <property type="entry name" value="ALCOHOL O-ACETYLTRANSFERASE 1-RELATED"/>
    <property type="match status" value="1"/>
</dbReference>
<evidence type="ECO:0000256" key="3">
    <source>
        <dbReference type="ARBA" id="ARBA00001907"/>
    </source>
</evidence>
<dbReference type="InterPro" id="IPR052058">
    <property type="entry name" value="Alcohol_O-acetyltransferase"/>
</dbReference>
<dbReference type="Gene3D" id="3.30.559.30">
    <property type="entry name" value="Nonribosomal peptide synthetase, condensation domain"/>
    <property type="match status" value="1"/>
</dbReference>
<keyword evidence="14" id="KW-1185">Reference proteome</keyword>
<dbReference type="SUPFAM" id="SSF52777">
    <property type="entry name" value="CoA-dependent acyltransferases"/>
    <property type="match status" value="2"/>
</dbReference>
<evidence type="ECO:0000256" key="4">
    <source>
        <dbReference type="ARBA" id="ARBA00006558"/>
    </source>
</evidence>
<dbReference type="AlphaFoldDB" id="A0A1Y0IE36"/>
<comment type="catalytic activity">
    <reaction evidence="2">
        <text>2 a mycocerosyl-[mycocerosic acid synthase] + a phenolphthiocerol = a dimycocerosyl phenolphthiocerol + 2 holo-[mycocerosic acid synthase].</text>
        <dbReference type="EC" id="2.3.1.282"/>
    </reaction>
</comment>
<evidence type="ECO:0000259" key="12">
    <source>
        <dbReference type="Pfam" id="PF16911"/>
    </source>
</evidence>
<dbReference type="InterPro" id="IPR023213">
    <property type="entry name" value="CAT-like_dom_sf"/>
</dbReference>
<dbReference type="GO" id="GO:0016746">
    <property type="term" value="F:acyltransferase activity"/>
    <property type="evidence" value="ECO:0007669"/>
    <property type="project" value="UniProtKB-KW"/>
</dbReference>
<evidence type="ECO:0000256" key="11">
    <source>
        <dbReference type="ARBA" id="ARBA00033407"/>
    </source>
</evidence>
<comment type="catalytic activity">
    <reaction evidence="1">
        <text>2 a mycocerosyl-[mycocerosic acid synthase] + a phthiocerol = a dimycocerosyl phthiocerol + 2 holo-[mycocerosic acid synthase].</text>
        <dbReference type="EC" id="2.3.1.282"/>
    </reaction>
</comment>
<dbReference type="EMBL" id="CP021425">
    <property type="protein sequence ID" value="ARU58540.1"/>
    <property type="molecule type" value="Genomic_DNA"/>
</dbReference>
<proteinExistence type="inferred from homology"/>
<keyword evidence="7 13" id="KW-0808">Transferase</keyword>
<dbReference type="OrthoDB" id="863140at2"/>
<dbReference type="Proteomes" id="UP000196027">
    <property type="component" value="Chromosome"/>
</dbReference>
<evidence type="ECO:0000256" key="9">
    <source>
        <dbReference type="ARBA" id="ARBA00030465"/>
    </source>
</evidence>
<accession>A0A1Y0IE36</accession>
<protein>
    <recommendedName>
        <fullName evidence="6">Phthiocerol/phthiodiolone dimycocerosyl transferase</fullName>
        <ecNumber evidence="5">2.3.1.282</ecNumber>
    </recommendedName>
    <alternativeName>
        <fullName evidence="11">Acyltransferase PapA5</fullName>
    </alternativeName>
    <alternativeName>
        <fullName evidence="9">Phthiocerol/phthiodiolone O-acyltransferase</fullName>
    </alternativeName>
    <alternativeName>
        <fullName evidence="10">Polyketide synthase-associated protein A5</fullName>
    </alternativeName>
</protein>
<reference evidence="13 14" key="1">
    <citation type="submission" date="2017-05" db="EMBL/GenBank/DDBJ databases">
        <title>Genomic insights into alkan degradation activity of Oleiphilus messinensis.</title>
        <authorList>
            <person name="Kozyavkin S.A."/>
            <person name="Slesarev A.I."/>
            <person name="Golyshin P.N."/>
            <person name="Korzhenkov A."/>
            <person name="Golyshina O.N."/>
            <person name="Toshchakov S.V."/>
        </authorList>
    </citation>
    <scope>NUCLEOTIDE SEQUENCE [LARGE SCALE GENOMIC DNA]</scope>
    <source>
        <strain evidence="13 14">ME102</strain>
    </source>
</reference>